<evidence type="ECO:0000313" key="7">
    <source>
        <dbReference type="EMBL" id="EJP72792.1"/>
    </source>
</evidence>
<dbReference type="InterPro" id="IPR044135">
    <property type="entry name" value="Met-tRNA-FMT_C"/>
</dbReference>
<dbReference type="Pfam" id="PF02911">
    <property type="entry name" value="Formyl_trans_C"/>
    <property type="match status" value="1"/>
</dbReference>
<dbReference type="InterPro" id="IPR002376">
    <property type="entry name" value="Formyl_transf_N"/>
</dbReference>
<gene>
    <name evidence="7" type="primary">fmt</name>
    <name evidence="7" type="ORF">NT02SARS_1503</name>
</gene>
<dbReference type="HOGENOM" id="CLU_033347_1_1_6"/>
<evidence type="ECO:0000313" key="8">
    <source>
        <dbReference type="Proteomes" id="UP000010116"/>
    </source>
</evidence>
<evidence type="ECO:0000259" key="5">
    <source>
        <dbReference type="Pfam" id="PF00551"/>
    </source>
</evidence>
<dbReference type="SUPFAM" id="SSF50486">
    <property type="entry name" value="FMT C-terminal domain-like"/>
    <property type="match status" value="1"/>
</dbReference>
<dbReference type="EMBL" id="JH611186">
    <property type="protein sequence ID" value="EJP72792.1"/>
    <property type="molecule type" value="Genomic_DNA"/>
</dbReference>
<dbReference type="InterPro" id="IPR005794">
    <property type="entry name" value="Fmt"/>
</dbReference>
<accession>J4V2M7</accession>
<dbReference type="PANTHER" id="PTHR11138">
    <property type="entry name" value="METHIONYL-TRNA FORMYLTRANSFERASE"/>
    <property type="match status" value="1"/>
</dbReference>
<evidence type="ECO:0000259" key="6">
    <source>
        <dbReference type="Pfam" id="PF02911"/>
    </source>
</evidence>
<keyword evidence="4" id="KW-0648">Protein biosynthesis</keyword>
<dbReference type="InterPro" id="IPR005793">
    <property type="entry name" value="Formyl_trans_C"/>
</dbReference>
<evidence type="ECO:0000256" key="1">
    <source>
        <dbReference type="ARBA" id="ARBA00010699"/>
    </source>
</evidence>
<dbReference type="SUPFAM" id="SSF53328">
    <property type="entry name" value="Formyltransferase"/>
    <property type="match status" value="1"/>
</dbReference>
<dbReference type="InterPro" id="IPR036477">
    <property type="entry name" value="Formyl_transf_N_sf"/>
</dbReference>
<feature type="domain" description="Formyl transferase N-terminal" evidence="5">
    <location>
        <begin position="2"/>
        <end position="169"/>
    </location>
</feature>
<dbReference type="Gene3D" id="3.40.50.12230">
    <property type="match status" value="1"/>
</dbReference>
<dbReference type="CDD" id="cd08704">
    <property type="entry name" value="Met_tRNA_FMT_C"/>
    <property type="match status" value="1"/>
</dbReference>
<keyword evidence="3 7" id="KW-0808">Transferase</keyword>
<dbReference type="EC" id="2.1.2.9" evidence="2"/>
<dbReference type="InterPro" id="IPR041711">
    <property type="entry name" value="Met-tRNA-FMT_N"/>
</dbReference>
<dbReference type="InterPro" id="IPR011034">
    <property type="entry name" value="Formyl_transferase-like_C_sf"/>
</dbReference>
<evidence type="ECO:0000256" key="3">
    <source>
        <dbReference type="ARBA" id="ARBA00022679"/>
    </source>
</evidence>
<protein>
    <recommendedName>
        <fullName evidence="2">methionyl-tRNA formyltransferase</fullName>
        <ecNumber evidence="2">2.1.2.9</ecNumber>
    </recommendedName>
</protein>
<dbReference type="PANTHER" id="PTHR11138:SF5">
    <property type="entry name" value="METHIONYL-TRNA FORMYLTRANSFERASE, MITOCHONDRIAL"/>
    <property type="match status" value="1"/>
</dbReference>
<dbReference type="GO" id="GO:0005829">
    <property type="term" value="C:cytosol"/>
    <property type="evidence" value="ECO:0007669"/>
    <property type="project" value="TreeGrafter"/>
</dbReference>
<evidence type="ECO:0000256" key="2">
    <source>
        <dbReference type="ARBA" id="ARBA00012261"/>
    </source>
</evidence>
<dbReference type="GO" id="GO:0004479">
    <property type="term" value="F:methionyl-tRNA formyltransferase activity"/>
    <property type="evidence" value="ECO:0007669"/>
    <property type="project" value="UniProtKB-EC"/>
</dbReference>
<feature type="domain" description="Formyl transferase C-terminal" evidence="6">
    <location>
        <begin position="204"/>
        <end position="301"/>
    </location>
</feature>
<name>J4V2M7_9GAMM</name>
<proteinExistence type="inferred from homology"/>
<evidence type="ECO:0000256" key="4">
    <source>
        <dbReference type="ARBA" id="ARBA00022917"/>
    </source>
</evidence>
<dbReference type="NCBIfam" id="TIGR00460">
    <property type="entry name" value="fmt"/>
    <property type="match status" value="1"/>
</dbReference>
<organism evidence="7 8">
    <name type="scientific">SAR86 cluster bacterium SAR86B</name>
    <dbReference type="NCBI Taxonomy" id="1123867"/>
    <lineage>
        <taxon>Bacteria</taxon>
        <taxon>Pseudomonadati</taxon>
        <taxon>Pseudomonadota</taxon>
        <taxon>Gammaproteobacteria</taxon>
        <taxon>SAR86 cluster</taxon>
    </lineage>
</organism>
<sequence length="307" mass="34866">MNILFAGTPQPSAKILEILSQDRDINIVGAITKADKAQKRGKKLEESPVSALCNKLNIKTFKPESLNSEEFKTEMMGINFDFLVVAAYGKILPNWFLNCANIMSINVHYSLLPKYRGASPIQSSLLNGDAITGITFMKISEGLDEGEVIKQFELKINDTHNKVLLENDLCNLAGSKINKLLNEIKNNKFQLTEQDNGAATYCKKINKLDSRINFLESANEIFNKYRAYYEWPGLSFEHKNIIIKIKGMYIKDAINDEHTSKKYNLKRDGIYVKTNDNMIVITHLQFPNKNVISASDAFNAYKDFFEN</sequence>
<dbReference type="CDD" id="cd08646">
    <property type="entry name" value="FMT_core_Met-tRNA-FMT_N"/>
    <property type="match status" value="1"/>
</dbReference>
<dbReference type="Proteomes" id="UP000010116">
    <property type="component" value="Unassembled WGS sequence"/>
</dbReference>
<reference evidence="7 8" key="1">
    <citation type="journal article" date="2012" name="ISME J.">
        <title>Genomic insights to SAR86, an abundant and uncultivated marine bacterial lineage.</title>
        <authorList>
            <person name="Dupont C.L."/>
            <person name="Rusch D.B."/>
            <person name="Yooseph S."/>
            <person name="Lombardo M.J."/>
            <person name="Richter R.A."/>
            <person name="Valas R."/>
            <person name="Novotny M."/>
            <person name="Yee-Greenbaum J."/>
            <person name="Selengut J.D."/>
            <person name="Haft D.H."/>
            <person name="Halpern A.L."/>
            <person name="Lasken R.S."/>
            <person name="Nealson K."/>
            <person name="Friedman R."/>
            <person name="Venter J.C."/>
        </authorList>
    </citation>
    <scope>NUCLEOTIDE SEQUENCE [LARGE SCALE GENOMIC DNA]</scope>
</reference>
<dbReference type="AlphaFoldDB" id="J4V2M7"/>
<dbReference type="Pfam" id="PF00551">
    <property type="entry name" value="Formyl_trans_N"/>
    <property type="match status" value="1"/>
</dbReference>
<comment type="similarity">
    <text evidence="1">Belongs to the Fmt family.</text>
</comment>